<protein>
    <recommendedName>
        <fullName evidence="2">F-box domain-containing protein</fullName>
    </recommendedName>
</protein>
<dbReference type="InterPro" id="IPR001810">
    <property type="entry name" value="F-box_dom"/>
</dbReference>
<gene>
    <name evidence="3" type="ORF">BD310DRAFT_958503</name>
</gene>
<dbReference type="Pfam" id="PF12937">
    <property type="entry name" value="F-box-like"/>
    <property type="match status" value="1"/>
</dbReference>
<accession>A0A4Q9PWE7</accession>
<evidence type="ECO:0000256" key="1">
    <source>
        <dbReference type="SAM" id="MobiDB-lite"/>
    </source>
</evidence>
<dbReference type="EMBL" id="ML145118">
    <property type="protein sequence ID" value="TBU58973.1"/>
    <property type="molecule type" value="Genomic_DNA"/>
</dbReference>
<feature type="domain" description="F-box" evidence="2">
    <location>
        <begin position="33"/>
        <end position="67"/>
    </location>
</feature>
<dbReference type="AlphaFoldDB" id="A0A4Q9PWE7"/>
<organism evidence="3 4">
    <name type="scientific">Dichomitus squalens</name>
    <dbReference type="NCBI Taxonomy" id="114155"/>
    <lineage>
        <taxon>Eukaryota</taxon>
        <taxon>Fungi</taxon>
        <taxon>Dikarya</taxon>
        <taxon>Basidiomycota</taxon>
        <taxon>Agaricomycotina</taxon>
        <taxon>Agaricomycetes</taxon>
        <taxon>Polyporales</taxon>
        <taxon>Polyporaceae</taxon>
        <taxon>Dichomitus</taxon>
    </lineage>
</organism>
<feature type="compositionally biased region" description="Acidic residues" evidence="1">
    <location>
        <begin position="562"/>
        <end position="589"/>
    </location>
</feature>
<sequence length="589" mass="66960">MTTGVRMGHQSFYRNEDYDSQTSQTHRALRVLEVFMRVCEYADERTLARLARTCRHFCEPATQELWRVLPNLTPLVRCFPRDSWTIEGSSIRFTRALLPADWLTYAWLVRRLGYTNASRALTLSTSDNVLQTLCAYRPMLVLLPNIRILSWFGLKLANRWLPPLLSLLGDKLTRVSLCILPVRNQTDGQIVLRDAFALLKAKGLPLTSLDVDLIHDRHNIHPTTSAALSTLATSLSHLVSFECSDIPLTPNAIEYLLDLGTLERLHVRLPESTLWPTPTVGAGRSSPICSLKIIMLFCTPSAYNSFTRAVRLPSLRRLVMFNDGVPRAEDFPEFFKSIRRQCDPAMLVDIAISTHDECSLAQASRSDAVIHSSDLHPLFDFEHLTAFHLDMQCRHDLDDQLFLDMAKAWPELKQLDVAISEYSAYDQMPSLKALTSLALHCSHLETLGVHFDAASWHSDSDWEPSDVPPERFFGELAHRSSGSRVYSLNVGMSPVEGGHHVALFLARAFPQLCELHTVFEPTFPDDDEDPRREIIRKRWEEVARYVPLFACIRQDERRRLEDEDDEDDEDDGEGADDADSAIDEDEEEA</sequence>
<name>A0A4Q9PWE7_9APHY</name>
<evidence type="ECO:0000313" key="4">
    <source>
        <dbReference type="Proteomes" id="UP000292082"/>
    </source>
</evidence>
<proteinExistence type="predicted"/>
<evidence type="ECO:0000313" key="3">
    <source>
        <dbReference type="EMBL" id="TBU58973.1"/>
    </source>
</evidence>
<reference evidence="3 4" key="1">
    <citation type="submission" date="2019-01" db="EMBL/GenBank/DDBJ databases">
        <title>Draft genome sequences of three monokaryotic isolates of the white-rot basidiomycete fungus Dichomitus squalens.</title>
        <authorList>
            <consortium name="DOE Joint Genome Institute"/>
            <person name="Lopez S.C."/>
            <person name="Andreopoulos B."/>
            <person name="Pangilinan J."/>
            <person name="Lipzen A."/>
            <person name="Riley R."/>
            <person name="Ahrendt S."/>
            <person name="Ng V."/>
            <person name="Barry K."/>
            <person name="Daum C."/>
            <person name="Grigoriev I.V."/>
            <person name="Hilden K.S."/>
            <person name="Makela M.R."/>
            <person name="de Vries R.P."/>
        </authorList>
    </citation>
    <scope>NUCLEOTIDE SEQUENCE [LARGE SCALE GENOMIC DNA]</scope>
    <source>
        <strain evidence="3 4">CBS 464.89</strain>
    </source>
</reference>
<keyword evidence="4" id="KW-1185">Reference proteome</keyword>
<feature type="region of interest" description="Disordered" evidence="1">
    <location>
        <begin position="557"/>
        <end position="589"/>
    </location>
</feature>
<dbReference type="Proteomes" id="UP000292082">
    <property type="component" value="Unassembled WGS sequence"/>
</dbReference>
<evidence type="ECO:0000259" key="2">
    <source>
        <dbReference type="Pfam" id="PF12937"/>
    </source>
</evidence>